<dbReference type="Pfam" id="PF09106">
    <property type="entry name" value="WHD_2nd_SelB"/>
    <property type="match status" value="1"/>
</dbReference>
<dbReference type="SUPFAM" id="SSF46785">
    <property type="entry name" value="Winged helix' DNA-binding domain"/>
    <property type="match status" value="1"/>
</dbReference>
<evidence type="ECO:0000259" key="4">
    <source>
        <dbReference type="PROSITE" id="PS51722"/>
    </source>
</evidence>
<feature type="region of interest" description="Disordered" evidence="3">
    <location>
        <begin position="424"/>
        <end position="446"/>
    </location>
</feature>
<dbReference type="InterPro" id="IPR015190">
    <property type="entry name" value="Elong_fac_SelB-wing-hlx_typ-2"/>
</dbReference>
<keyword evidence="5" id="KW-0251">Elongation factor</keyword>
<dbReference type="SUPFAM" id="SSF50447">
    <property type="entry name" value="Translation proteins"/>
    <property type="match status" value="1"/>
</dbReference>
<sequence length="446" mass="46790">MKSLLVGVLGHADHGKTALVRALTGTQADRLREERERGVPRVPGSALLRVPGGAIDLVDLPGHPRFVRAMVGGATGLRAVLLAVDAREGVRPQTLEHLEIARLIGVRRGVIALTKCDLVPAAEAEARAAQAAAAAAAAGLEGGAPVRTSALRDQGLAELRARLAALLDAAGSPTDDGSPYLPVDRVFTRPGAGPVLAGALRRGGLAVGDAVAPEGCRAMVRAPQVHGRPAECAEPGRRNAAALHDRALAVLADHHRARPLEPGLTLGCLALLLGADEAAAAAVLRDLVAARDVVQDQALFRHADRDTARPESELVQALEAQFRRAGLTPPDEVEAVGRDVRRAEALAYLIRAGTLVRAVDRVQRRAIIFHRDAVEGARRTLVRAFDGSAGFLAREAGAVLGISRKFSIPLLEHFDAQRITRRFGDTRTMTPQDPAGEPGGGVPPAP</sequence>
<proteinExistence type="predicted"/>
<dbReference type="Gene3D" id="1.10.10.10">
    <property type="entry name" value="Winged helix-like DNA-binding domain superfamily/Winged helix DNA-binding domain"/>
    <property type="match status" value="1"/>
</dbReference>
<dbReference type="PANTHER" id="PTHR43721">
    <property type="entry name" value="ELONGATION FACTOR TU-RELATED"/>
    <property type="match status" value="1"/>
</dbReference>
<name>A0ABQ4R9M0_9HYPH</name>
<dbReference type="InterPro" id="IPR009000">
    <property type="entry name" value="Transl_B-barrel_sf"/>
</dbReference>
<keyword evidence="1" id="KW-0547">Nucleotide-binding</keyword>
<dbReference type="InterPro" id="IPR050055">
    <property type="entry name" value="EF-Tu_GTPase"/>
</dbReference>
<dbReference type="Gene3D" id="3.40.50.300">
    <property type="entry name" value="P-loop containing nucleotide triphosphate hydrolases"/>
    <property type="match status" value="1"/>
</dbReference>
<protein>
    <submittedName>
        <fullName evidence="5">Elongation factor Tu</fullName>
    </submittedName>
</protein>
<dbReference type="Pfam" id="PF00009">
    <property type="entry name" value="GTP_EFTU"/>
    <property type="match status" value="1"/>
</dbReference>
<dbReference type="EMBL" id="BPQH01000042">
    <property type="protein sequence ID" value="GJD53939.1"/>
    <property type="molecule type" value="Genomic_DNA"/>
</dbReference>
<dbReference type="Gene3D" id="1.10.10.2770">
    <property type="match status" value="1"/>
</dbReference>
<evidence type="ECO:0000256" key="3">
    <source>
        <dbReference type="SAM" id="MobiDB-lite"/>
    </source>
</evidence>
<keyword evidence="6" id="KW-1185">Reference proteome</keyword>
<evidence type="ECO:0000313" key="6">
    <source>
        <dbReference type="Proteomes" id="UP001055167"/>
    </source>
</evidence>
<keyword evidence="2" id="KW-0342">GTP-binding</keyword>
<dbReference type="Proteomes" id="UP001055167">
    <property type="component" value="Unassembled WGS sequence"/>
</dbReference>
<organism evidence="5 6">
    <name type="scientific">Methylobacterium crusticola</name>
    <dbReference type="NCBI Taxonomy" id="1697972"/>
    <lineage>
        <taxon>Bacteria</taxon>
        <taxon>Pseudomonadati</taxon>
        <taxon>Pseudomonadota</taxon>
        <taxon>Alphaproteobacteria</taxon>
        <taxon>Hyphomicrobiales</taxon>
        <taxon>Methylobacteriaceae</taxon>
        <taxon>Methylobacterium</taxon>
    </lineage>
</organism>
<reference evidence="5" key="1">
    <citation type="journal article" date="2021" name="Front. Microbiol.">
        <title>Comprehensive Comparative Genomics and Phenotyping of Methylobacterium Species.</title>
        <authorList>
            <person name="Alessa O."/>
            <person name="Ogura Y."/>
            <person name="Fujitani Y."/>
            <person name="Takami H."/>
            <person name="Hayashi T."/>
            <person name="Sahin N."/>
            <person name="Tani A."/>
        </authorList>
    </citation>
    <scope>NUCLEOTIDE SEQUENCE</scope>
    <source>
        <strain evidence="5">KCTC 52305</strain>
    </source>
</reference>
<dbReference type="SUPFAM" id="SSF52540">
    <property type="entry name" value="P-loop containing nucleoside triphosphate hydrolases"/>
    <property type="match status" value="1"/>
</dbReference>
<dbReference type="PROSITE" id="PS51722">
    <property type="entry name" value="G_TR_2"/>
    <property type="match status" value="1"/>
</dbReference>
<dbReference type="InterPro" id="IPR036390">
    <property type="entry name" value="WH_DNA-bd_sf"/>
</dbReference>
<gene>
    <name evidence="5" type="primary">tuf</name>
    <name evidence="5" type="ORF">OPKNFCMD_6719</name>
</gene>
<comment type="caution">
    <text evidence="5">The sequence shown here is derived from an EMBL/GenBank/DDBJ whole genome shotgun (WGS) entry which is preliminary data.</text>
</comment>
<dbReference type="InterPro" id="IPR027417">
    <property type="entry name" value="P-loop_NTPase"/>
</dbReference>
<accession>A0ABQ4R9M0</accession>
<dbReference type="Gene3D" id="2.40.30.10">
    <property type="entry name" value="Translation factors"/>
    <property type="match status" value="1"/>
</dbReference>
<dbReference type="InterPro" id="IPR036388">
    <property type="entry name" value="WH-like_DNA-bd_sf"/>
</dbReference>
<evidence type="ECO:0000313" key="5">
    <source>
        <dbReference type="EMBL" id="GJD53939.1"/>
    </source>
</evidence>
<dbReference type="PANTHER" id="PTHR43721:SF22">
    <property type="entry name" value="ELONGATION FACTOR TU, MITOCHONDRIAL"/>
    <property type="match status" value="1"/>
</dbReference>
<reference evidence="5" key="2">
    <citation type="submission" date="2021-08" db="EMBL/GenBank/DDBJ databases">
        <authorList>
            <person name="Tani A."/>
            <person name="Ola A."/>
            <person name="Ogura Y."/>
            <person name="Katsura K."/>
            <person name="Hayashi T."/>
        </authorList>
    </citation>
    <scope>NUCLEOTIDE SEQUENCE</scope>
    <source>
        <strain evidence="5">KCTC 52305</strain>
    </source>
</reference>
<dbReference type="InterPro" id="IPR000795">
    <property type="entry name" value="T_Tr_GTP-bd_dom"/>
</dbReference>
<keyword evidence="5" id="KW-0648">Protein biosynthesis</keyword>
<dbReference type="RefSeq" id="WP_238314366.1">
    <property type="nucleotide sequence ID" value="NZ_BPQH01000042.1"/>
</dbReference>
<evidence type="ECO:0000256" key="2">
    <source>
        <dbReference type="ARBA" id="ARBA00023134"/>
    </source>
</evidence>
<dbReference type="Pfam" id="PF09107">
    <property type="entry name" value="WHD_3rd_SelB"/>
    <property type="match status" value="1"/>
</dbReference>
<evidence type="ECO:0000256" key="1">
    <source>
        <dbReference type="ARBA" id="ARBA00022741"/>
    </source>
</evidence>
<dbReference type="InterPro" id="IPR015191">
    <property type="entry name" value="SelB_WHD4"/>
</dbReference>
<feature type="domain" description="Tr-type G" evidence="4">
    <location>
        <begin position="1"/>
        <end position="174"/>
    </location>
</feature>
<dbReference type="GO" id="GO:0003746">
    <property type="term" value="F:translation elongation factor activity"/>
    <property type="evidence" value="ECO:0007669"/>
    <property type="project" value="UniProtKB-KW"/>
</dbReference>